<organism evidence="6 7">
    <name type="scientific">Flavivirga eckloniae</name>
    <dbReference type="NCBI Taxonomy" id="1803846"/>
    <lineage>
        <taxon>Bacteria</taxon>
        <taxon>Pseudomonadati</taxon>
        <taxon>Bacteroidota</taxon>
        <taxon>Flavobacteriia</taxon>
        <taxon>Flavobacteriales</taxon>
        <taxon>Flavobacteriaceae</taxon>
        <taxon>Flavivirga</taxon>
    </lineage>
</organism>
<dbReference type="KEGG" id="fek:C1H87_18975"/>
<dbReference type="GO" id="GO:0016491">
    <property type="term" value="F:oxidoreductase activity"/>
    <property type="evidence" value="ECO:0007669"/>
    <property type="project" value="InterPro"/>
</dbReference>
<dbReference type="Proteomes" id="UP000235826">
    <property type="component" value="Chromosome"/>
</dbReference>
<keyword evidence="2" id="KW-0201">Cytochrome c-type biogenesis</keyword>
<protein>
    <recommendedName>
        <fullName evidence="5">Thioredoxin domain-containing protein</fullName>
    </recommendedName>
</protein>
<dbReference type="InterPro" id="IPR036249">
    <property type="entry name" value="Thioredoxin-like_sf"/>
</dbReference>
<dbReference type="PROSITE" id="PS51257">
    <property type="entry name" value="PROKAR_LIPOPROTEIN"/>
    <property type="match status" value="1"/>
</dbReference>
<keyword evidence="4" id="KW-0676">Redox-active center</keyword>
<evidence type="ECO:0000256" key="2">
    <source>
        <dbReference type="ARBA" id="ARBA00022748"/>
    </source>
</evidence>
<keyword evidence="3" id="KW-1015">Disulfide bond</keyword>
<dbReference type="InterPro" id="IPR013740">
    <property type="entry name" value="Redoxin"/>
</dbReference>
<dbReference type="InterPro" id="IPR050553">
    <property type="entry name" value="Thioredoxin_ResA/DsbE_sf"/>
</dbReference>
<dbReference type="Gene3D" id="3.40.30.10">
    <property type="entry name" value="Glutaredoxin"/>
    <property type="match status" value="1"/>
</dbReference>
<evidence type="ECO:0000256" key="3">
    <source>
        <dbReference type="ARBA" id="ARBA00023157"/>
    </source>
</evidence>
<evidence type="ECO:0000313" key="6">
    <source>
        <dbReference type="EMBL" id="AUP80683.1"/>
    </source>
</evidence>
<comment type="subcellular location">
    <subcellularLocation>
        <location evidence="1">Cell envelope</location>
    </subcellularLocation>
</comment>
<evidence type="ECO:0000259" key="5">
    <source>
        <dbReference type="PROSITE" id="PS51352"/>
    </source>
</evidence>
<dbReference type="PROSITE" id="PS51352">
    <property type="entry name" value="THIOREDOXIN_2"/>
    <property type="match status" value="1"/>
</dbReference>
<evidence type="ECO:0000313" key="7">
    <source>
        <dbReference type="Proteomes" id="UP000235826"/>
    </source>
</evidence>
<gene>
    <name evidence="6" type="ORF">C1H87_18975</name>
</gene>
<proteinExistence type="predicted"/>
<name>A0A2K9PUE9_9FLAO</name>
<feature type="domain" description="Thioredoxin" evidence="5">
    <location>
        <begin position="323"/>
        <end position="468"/>
    </location>
</feature>
<accession>A0A2K9PUE9</accession>
<dbReference type="RefSeq" id="WP_102757329.1">
    <property type="nucleotide sequence ID" value="NZ_CP025791.1"/>
</dbReference>
<dbReference type="PANTHER" id="PTHR42852:SF6">
    <property type="entry name" value="THIOL:DISULFIDE INTERCHANGE PROTEIN DSBE"/>
    <property type="match status" value="1"/>
</dbReference>
<dbReference type="AlphaFoldDB" id="A0A2K9PUE9"/>
<dbReference type="Pfam" id="PF08534">
    <property type="entry name" value="Redoxin"/>
    <property type="match status" value="1"/>
</dbReference>
<dbReference type="EMBL" id="CP025791">
    <property type="protein sequence ID" value="AUP80683.1"/>
    <property type="molecule type" value="Genomic_DNA"/>
</dbReference>
<keyword evidence="7" id="KW-1185">Reference proteome</keyword>
<reference evidence="6 7" key="1">
    <citation type="submission" date="2018-01" db="EMBL/GenBank/DDBJ databases">
        <title>Complete genome sequence of Flavivirga eckloniae ECD14 isolated from seaweed Ecklonia cava.</title>
        <authorList>
            <person name="Lee J.H."/>
            <person name="Baik K.S."/>
            <person name="Seong C.N."/>
        </authorList>
    </citation>
    <scope>NUCLEOTIDE SEQUENCE [LARGE SCALE GENOMIC DNA]</scope>
    <source>
        <strain evidence="6 7">ECD14</strain>
    </source>
</reference>
<dbReference type="SUPFAM" id="SSF52833">
    <property type="entry name" value="Thioredoxin-like"/>
    <property type="match status" value="1"/>
</dbReference>
<dbReference type="InterPro" id="IPR013766">
    <property type="entry name" value="Thioredoxin_domain"/>
</dbReference>
<evidence type="ECO:0000256" key="4">
    <source>
        <dbReference type="ARBA" id="ARBA00023284"/>
    </source>
</evidence>
<dbReference type="GO" id="GO:0017004">
    <property type="term" value="P:cytochrome complex assembly"/>
    <property type="evidence" value="ECO:0007669"/>
    <property type="project" value="UniProtKB-KW"/>
</dbReference>
<dbReference type="GO" id="GO:0030313">
    <property type="term" value="C:cell envelope"/>
    <property type="evidence" value="ECO:0007669"/>
    <property type="project" value="UniProtKB-SubCell"/>
</dbReference>
<dbReference type="PANTHER" id="PTHR42852">
    <property type="entry name" value="THIOL:DISULFIDE INTERCHANGE PROTEIN DSBE"/>
    <property type="match status" value="1"/>
</dbReference>
<sequence length="468" mass="54060">MKQTLYLISFAFVLLGCKKEPTPVVDYAIITGLVKNVKSSSPKLSVTSGKRSDAQELSIDENGKIMDTIKSNFGNLTYSNGIDEYTVLNVKKGDSIHISYDANDFSNSLTFSGKNYEISQYLFEKRKKRDTYHFQEPRPYSYGETEFKKKRNKLKSDLETLIADATNIPEAYKQKEIKNLHYEYLLDLIHYESMHIYATKKEGFKVSDDFLNEMDNFSYTNGKDFLFSSTFFHKGYWKLLQEYYQKKAALQASTDSISFDLALVKILSTNTNDTIRNGLLMDRGRAVTYVKELHEYYDLFMSTSTNEKDKEKVTKLYNRVKKFSRGEPSPEFHNYENYAGGTTSLSDFKGKYVYIDVWATWCGPCMYEFPFLKKIEEKYHGKNIEFVGISIDKAKDREKWKKTIEDKELGGVQLLADKANYDSDFMKSYVVQAVPKFILIDPEGKIVQNNAPRPSETEALSKLLDEVL</sequence>
<dbReference type="CDD" id="cd02966">
    <property type="entry name" value="TlpA_like_family"/>
    <property type="match status" value="1"/>
</dbReference>
<dbReference type="OrthoDB" id="743079at2"/>
<evidence type="ECO:0000256" key="1">
    <source>
        <dbReference type="ARBA" id="ARBA00004196"/>
    </source>
</evidence>